<reference evidence="2 3" key="1">
    <citation type="submission" date="2016-10" db="EMBL/GenBank/DDBJ databases">
        <title>Genome sequence of the basidiomycete white-rot fungus Trametes pubescens.</title>
        <authorList>
            <person name="Makela M.R."/>
            <person name="Granchi Z."/>
            <person name="Peng M."/>
            <person name="De Vries R.P."/>
            <person name="Grigoriev I."/>
            <person name="Riley R."/>
            <person name="Hilden K."/>
        </authorList>
    </citation>
    <scope>NUCLEOTIDE SEQUENCE [LARGE SCALE GENOMIC DNA]</scope>
    <source>
        <strain evidence="2 3">FBCC735</strain>
    </source>
</reference>
<proteinExistence type="predicted"/>
<name>A0A1M2VH31_TRAPU</name>
<dbReference type="EMBL" id="MNAD01001244">
    <property type="protein sequence ID" value="OJT06887.1"/>
    <property type="molecule type" value="Genomic_DNA"/>
</dbReference>
<protein>
    <submittedName>
        <fullName evidence="2">Uncharacterized protein</fullName>
    </submittedName>
</protein>
<feature type="region of interest" description="Disordered" evidence="1">
    <location>
        <begin position="61"/>
        <end position="89"/>
    </location>
</feature>
<organism evidence="2 3">
    <name type="scientific">Trametes pubescens</name>
    <name type="common">White-rot fungus</name>
    <dbReference type="NCBI Taxonomy" id="154538"/>
    <lineage>
        <taxon>Eukaryota</taxon>
        <taxon>Fungi</taxon>
        <taxon>Dikarya</taxon>
        <taxon>Basidiomycota</taxon>
        <taxon>Agaricomycotina</taxon>
        <taxon>Agaricomycetes</taxon>
        <taxon>Polyporales</taxon>
        <taxon>Polyporaceae</taxon>
        <taxon>Trametes</taxon>
    </lineage>
</organism>
<evidence type="ECO:0000313" key="2">
    <source>
        <dbReference type="EMBL" id="OJT06887.1"/>
    </source>
</evidence>
<keyword evidence="3" id="KW-1185">Reference proteome</keyword>
<sequence>MSRLTSLSPQNTIAPVSSGECIAAPQSALAHVAPKPEHVPKNLNETEPTLKACGGIRLMSAAEEDGESASVSSPAAQFSPSKPHWPGSS</sequence>
<comment type="caution">
    <text evidence="2">The sequence shown here is derived from an EMBL/GenBank/DDBJ whole genome shotgun (WGS) entry which is preliminary data.</text>
</comment>
<gene>
    <name evidence="2" type="ORF">TRAPUB_2256</name>
</gene>
<feature type="compositionally biased region" description="Polar residues" evidence="1">
    <location>
        <begin position="69"/>
        <end position="80"/>
    </location>
</feature>
<evidence type="ECO:0000313" key="3">
    <source>
        <dbReference type="Proteomes" id="UP000184267"/>
    </source>
</evidence>
<dbReference type="AlphaFoldDB" id="A0A1M2VH31"/>
<evidence type="ECO:0000256" key="1">
    <source>
        <dbReference type="SAM" id="MobiDB-lite"/>
    </source>
</evidence>
<dbReference type="Proteomes" id="UP000184267">
    <property type="component" value="Unassembled WGS sequence"/>
</dbReference>
<accession>A0A1M2VH31</accession>